<dbReference type="SUPFAM" id="SSF50447">
    <property type="entry name" value="Translation proteins"/>
    <property type="match status" value="1"/>
</dbReference>
<dbReference type="RefSeq" id="WP_023507350.1">
    <property type="nucleotide sequence ID" value="NZ_LN794217.1"/>
</dbReference>
<evidence type="ECO:0000256" key="5">
    <source>
        <dbReference type="ARBA" id="ARBA00022741"/>
    </source>
</evidence>
<dbReference type="SMART" id="SM00863">
    <property type="entry name" value="tRNA_SAD"/>
    <property type="match status" value="1"/>
</dbReference>
<dbReference type="InterPro" id="IPR009000">
    <property type="entry name" value="Transl_B-barrel_sf"/>
</dbReference>
<dbReference type="Gene3D" id="3.30.54.20">
    <property type="match status" value="1"/>
</dbReference>
<comment type="domain">
    <text evidence="11">Consists of three domains; the N-terminal catalytic domain, the editing domain and the C-terminal C-Ala domain. The editing domain removes incorrectly charged amino acids, while the C-Ala domain, along with tRNA(Ala), serves as a bridge to cooperatively bring together the editing and aminoacylation centers thus stimulating deacylation of misacylated tRNAs.</text>
</comment>
<comment type="subcellular location">
    <subcellularLocation>
        <location evidence="11">Cytoplasm</location>
    </subcellularLocation>
</comment>
<feature type="domain" description="Alanyl-transfer RNA synthetases family profile" evidence="13">
    <location>
        <begin position="4"/>
        <end position="712"/>
    </location>
</feature>
<dbReference type="AlphaFoldDB" id="A0A0B7J1K1"/>
<organism evidence="14 15">
    <name type="scientific">Rickettsia monacensis</name>
    <dbReference type="NCBI Taxonomy" id="109232"/>
    <lineage>
        <taxon>Bacteria</taxon>
        <taxon>Pseudomonadati</taxon>
        <taxon>Pseudomonadota</taxon>
        <taxon>Alphaproteobacteria</taxon>
        <taxon>Rickettsiales</taxon>
        <taxon>Rickettsiaceae</taxon>
        <taxon>Rickettsieae</taxon>
        <taxon>Rickettsia</taxon>
        <taxon>spotted fever group</taxon>
    </lineage>
</organism>
<evidence type="ECO:0000256" key="8">
    <source>
        <dbReference type="ARBA" id="ARBA00022884"/>
    </source>
</evidence>
<comment type="function">
    <text evidence="11">Catalyzes the attachment of alanine to tRNA(Ala) in a two-step reaction: alanine is first activated by ATP to form Ala-AMP and then transferred to the acceptor end of tRNA(Ala). Also edits incorrectly charged Ser-tRNA(Ala) and Gly-tRNA(Ala) via its editing domain.</text>
</comment>
<dbReference type="InterPro" id="IPR018162">
    <property type="entry name" value="Ala-tRNA-ligase_IIc_anticod-bd"/>
</dbReference>
<dbReference type="PRINTS" id="PR00980">
    <property type="entry name" value="TRNASYNTHALA"/>
</dbReference>
<dbReference type="InterPro" id="IPR002318">
    <property type="entry name" value="Ala-tRNA-lgiase_IIc"/>
</dbReference>
<accession>A0A0B7J1K1</accession>
<evidence type="ECO:0000313" key="15">
    <source>
        <dbReference type="Proteomes" id="UP000018149"/>
    </source>
</evidence>
<dbReference type="GO" id="GO:0004813">
    <property type="term" value="F:alanine-tRNA ligase activity"/>
    <property type="evidence" value="ECO:0007669"/>
    <property type="project" value="UniProtKB-UniRule"/>
</dbReference>
<evidence type="ECO:0000256" key="10">
    <source>
        <dbReference type="ARBA" id="ARBA00023146"/>
    </source>
</evidence>
<dbReference type="InterPro" id="IPR023033">
    <property type="entry name" value="Ala_tRNA_ligase_euk/bac"/>
</dbReference>
<keyword evidence="6 11" id="KW-0862">Zinc</keyword>
<keyword evidence="3 11" id="KW-0436">Ligase</keyword>
<dbReference type="Gene3D" id="6.10.250.550">
    <property type="match status" value="1"/>
</dbReference>
<reference evidence="14 15" key="1">
    <citation type="submission" date="2015-01" db="EMBL/GenBank/DDBJ databases">
        <title>Draft genome sequence of Rickettsia monacensis strain IrR/Munich.</title>
        <authorList>
            <person name="Felsheim R.F."/>
            <person name="Johnson S.L."/>
            <person name="Kurtti T.J."/>
            <person name="Munderloh U.G."/>
        </authorList>
    </citation>
    <scope>NUCLEOTIDE SEQUENCE [LARGE SCALE GENOMIC DNA]</scope>
    <source>
        <strain evidence="14 15">IrR/Munich</strain>
    </source>
</reference>
<dbReference type="InterPro" id="IPR018165">
    <property type="entry name" value="Ala-tRNA-synth_IIc_core"/>
</dbReference>
<dbReference type="GO" id="GO:0005829">
    <property type="term" value="C:cytosol"/>
    <property type="evidence" value="ECO:0007669"/>
    <property type="project" value="TreeGrafter"/>
</dbReference>
<dbReference type="InterPro" id="IPR018164">
    <property type="entry name" value="Ala-tRNA-synth_IIc_N"/>
</dbReference>
<keyword evidence="11" id="KW-0963">Cytoplasm</keyword>
<feature type="binding site" evidence="11">
    <location>
        <position position="673"/>
    </location>
    <ligand>
        <name>Zn(2+)</name>
        <dbReference type="ChEBI" id="CHEBI:29105"/>
    </ligand>
</feature>
<keyword evidence="9 11" id="KW-0648">Protein biosynthesis</keyword>
<dbReference type="GO" id="GO:0045892">
    <property type="term" value="P:negative regulation of DNA-templated transcription"/>
    <property type="evidence" value="ECO:0007669"/>
    <property type="project" value="TreeGrafter"/>
</dbReference>
<dbReference type="STRING" id="109232.RMONA_01955"/>
<dbReference type="GO" id="GO:0002161">
    <property type="term" value="F:aminoacyl-tRNA deacylase activity"/>
    <property type="evidence" value="ECO:0007669"/>
    <property type="project" value="TreeGrafter"/>
</dbReference>
<comment type="cofactor">
    <cofactor evidence="11">
        <name>Zn(2+)</name>
        <dbReference type="ChEBI" id="CHEBI:29105"/>
    </cofactor>
    <text evidence="11">Binds 1 zinc ion per subunit.</text>
</comment>
<dbReference type="InterPro" id="IPR050058">
    <property type="entry name" value="Ala-tRNA_ligase"/>
</dbReference>
<dbReference type="Gene3D" id="3.30.980.10">
    <property type="entry name" value="Threonyl-trna Synthetase, Chain A, domain 2"/>
    <property type="match status" value="1"/>
</dbReference>
<evidence type="ECO:0000256" key="6">
    <source>
        <dbReference type="ARBA" id="ARBA00022833"/>
    </source>
</evidence>
<name>A0A0B7J1K1_9RICK</name>
<dbReference type="Pfam" id="PF07973">
    <property type="entry name" value="tRNA_SAD"/>
    <property type="match status" value="1"/>
</dbReference>
<dbReference type="PANTHER" id="PTHR11777">
    <property type="entry name" value="ALANYL-TRNA SYNTHETASE"/>
    <property type="match status" value="1"/>
</dbReference>
<dbReference type="FunFam" id="3.30.980.10:FF:000004">
    <property type="entry name" value="Alanine--tRNA ligase, cytoplasmic"/>
    <property type="match status" value="1"/>
</dbReference>
<dbReference type="FunFam" id="3.30.54.20:FF:000001">
    <property type="entry name" value="Alanine--tRNA ligase"/>
    <property type="match status" value="1"/>
</dbReference>
<dbReference type="GO" id="GO:0008270">
    <property type="term" value="F:zinc ion binding"/>
    <property type="evidence" value="ECO:0007669"/>
    <property type="project" value="UniProtKB-UniRule"/>
</dbReference>
<dbReference type="EC" id="6.1.1.7" evidence="11"/>
<keyword evidence="15" id="KW-1185">Reference proteome</keyword>
<dbReference type="EMBL" id="LN794217">
    <property type="protein sequence ID" value="CEO16800.1"/>
    <property type="molecule type" value="Genomic_DNA"/>
</dbReference>
<feature type="coiled-coil region" evidence="12">
    <location>
        <begin position="728"/>
        <end position="755"/>
    </location>
</feature>
<dbReference type="PANTHER" id="PTHR11777:SF9">
    <property type="entry name" value="ALANINE--TRNA LIGASE, CYTOPLASMIC"/>
    <property type="match status" value="1"/>
</dbReference>
<dbReference type="SUPFAM" id="SSF101353">
    <property type="entry name" value="Putative anticodon-binding domain of alanyl-tRNA synthetase (AlaRS)"/>
    <property type="match status" value="1"/>
</dbReference>
<dbReference type="Pfam" id="PF02272">
    <property type="entry name" value="DHHA1"/>
    <property type="match status" value="1"/>
</dbReference>
<dbReference type="SUPFAM" id="SSF55186">
    <property type="entry name" value="ThrRS/AlaRS common domain"/>
    <property type="match status" value="1"/>
</dbReference>
<reference evidence="15" key="2">
    <citation type="submission" date="2015-01" db="EMBL/GenBank/DDBJ databases">
        <authorList>
            <person name="Felsheim R."/>
        </authorList>
    </citation>
    <scope>NUCLEOTIDE SEQUENCE [LARGE SCALE GENOMIC DNA]</scope>
    <source>
        <strain evidence="15">IrR/Munich</strain>
    </source>
</reference>
<feature type="binding site" evidence="11">
    <location>
        <position position="669"/>
    </location>
    <ligand>
        <name>Zn(2+)</name>
        <dbReference type="ChEBI" id="CHEBI:29105"/>
    </ligand>
</feature>
<keyword evidence="5 11" id="KW-0547">Nucleotide-binding</keyword>
<dbReference type="GO" id="GO:0006419">
    <property type="term" value="P:alanyl-tRNA aminoacylation"/>
    <property type="evidence" value="ECO:0007669"/>
    <property type="project" value="UniProtKB-UniRule"/>
</dbReference>
<keyword evidence="12" id="KW-0175">Coiled coil</keyword>
<comment type="similarity">
    <text evidence="1 11">Belongs to the class-II aminoacyl-tRNA synthetase family.</text>
</comment>
<evidence type="ECO:0000256" key="9">
    <source>
        <dbReference type="ARBA" id="ARBA00022917"/>
    </source>
</evidence>
<keyword evidence="7 11" id="KW-0067">ATP-binding</keyword>
<evidence type="ECO:0000313" key="14">
    <source>
        <dbReference type="EMBL" id="CEO16800.1"/>
    </source>
</evidence>
<evidence type="ECO:0000256" key="7">
    <source>
        <dbReference type="ARBA" id="ARBA00022840"/>
    </source>
</evidence>
<dbReference type="FunFam" id="3.30.930.10:FF:000004">
    <property type="entry name" value="Alanine--tRNA ligase"/>
    <property type="match status" value="1"/>
</dbReference>
<proteinExistence type="inferred from homology"/>
<protein>
    <recommendedName>
        <fullName evidence="11">Alanine--tRNA ligase</fullName>
        <ecNumber evidence="11">6.1.1.7</ecNumber>
    </recommendedName>
    <alternativeName>
        <fullName evidence="11">Alanyl-tRNA synthetase</fullName>
        <shortName evidence="11">AlaRS</shortName>
    </alternativeName>
</protein>
<evidence type="ECO:0000256" key="11">
    <source>
        <dbReference type="HAMAP-Rule" id="MF_00036"/>
    </source>
</evidence>
<keyword evidence="10 11" id="KW-0030">Aminoacyl-tRNA synthetase</keyword>
<feature type="binding site" evidence="11">
    <location>
        <position position="567"/>
    </location>
    <ligand>
        <name>Zn(2+)</name>
        <dbReference type="ChEBI" id="CHEBI:29105"/>
    </ligand>
</feature>
<dbReference type="HAMAP" id="MF_00036_B">
    <property type="entry name" value="Ala_tRNA_synth_B"/>
    <property type="match status" value="1"/>
</dbReference>
<dbReference type="CDD" id="cd00673">
    <property type="entry name" value="AlaRS_core"/>
    <property type="match status" value="1"/>
</dbReference>
<dbReference type="HOGENOM" id="CLU_004485_1_1_5"/>
<dbReference type="GO" id="GO:0005524">
    <property type="term" value="F:ATP binding"/>
    <property type="evidence" value="ECO:0007669"/>
    <property type="project" value="UniProtKB-UniRule"/>
</dbReference>
<dbReference type="FunFam" id="3.10.310.40:FF:000001">
    <property type="entry name" value="Alanine--tRNA ligase"/>
    <property type="match status" value="1"/>
</dbReference>
<evidence type="ECO:0000256" key="3">
    <source>
        <dbReference type="ARBA" id="ARBA00022598"/>
    </source>
</evidence>
<dbReference type="PROSITE" id="PS50860">
    <property type="entry name" value="AA_TRNA_LIGASE_II_ALA"/>
    <property type="match status" value="1"/>
</dbReference>
<dbReference type="Gene3D" id="3.10.310.40">
    <property type="match status" value="1"/>
</dbReference>
<evidence type="ECO:0000256" key="2">
    <source>
        <dbReference type="ARBA" id="ARBA00022555"/>
    </source>
</evidence>
<dbReference type="InterPro" id="IPR018163">
    <property type="entry name" value="Thr/Ala-tRNA-synth_IIc_edit"/>
</dbReference>
<dbReference type="GO" id="GO:0000049">
    <property type="term" value="F:tRNA binding"/>
    <property type="evidence" value="ECO:0007669"/>
    <property type="project" value="UniProtKB-KW"/>
</dbReference>
<dbReference type="KEGG" id="rmc:RMONA_01955"/>
<dbReference type="InterPro" id="IPR003156">
    <property type="entry name" value="DHHA1_dom"/>
</dbReference>
<keyword evidence="4 11" id="KW-0479">Metal-binding</keyword>
<feature type="binding site" evidence="11">
    <location>
        <position position="571"/>
    </location>
    <ligand>
        <name>Zn(2+)</name>
        <dbReference type="ChEBI" id="CHEBI:29105"/>
    </ligand>
</feature>
<keyword evidence="2 11" id="KW-0820">tRNA-binding</keyword>
<dbReference type="InterPro" id="IPR045864">
    <property type="entry name" value="aa-tRNA-synth_II/BPL/LPL"/>
</dbReference>
<dbReference type="NCBIfam" id="TIGR00344">
    <property type="entry name" value="alaS"/>
    <property type="match status" value="1"/>
</dbReference>
<evidence type="ECO:0000259" key="13">
    <source>
        <dbReference type="PROSITE" id="PS50860"/>
    </source>
</evidence>
<evidence type="ECO:0000256" key="12">
    <source>
        <dbReference type="SAM" id="Coils"/>
    </source>
</evidence>
<dbReference type="InterPro" id="IPR012947">
    <property type="entry name" value="tRNA_SAD"/>
</dbReference>
<gene>
    <name evidence="11 14" type="primary">alaS</name>
    <name evidence="14" type="ORF">RMONA_01955</name>
</gene>
<evidence type="ECO:0000256" key="4">
    <source>
        <dbReference type="ARBA" id="ARBA00022723"/>
    </source>
</evidence>
<dbReference type="SUPFAM" id="SSF55681">
    <property type="entry name" value="Class II aaRS and biotin synthetases"/>
    <property type="match status" value="1"/>
</dbReference>
<comment type="catalytic activity">
    <reaction evidence="11">
        <text>tRNA(Ala) + L-alanine + ATP = L-alanyl-tRNA(Ala) + AMP + diphosphate</text>
        <dbReference type="Rhea" id="RHEA:12540"/>
        <dbReference type="Rhea" id="RHEA-COMP:9657"/>
        <dbReference type="Rhea" id="RHEA-COMP:9923"/>
        <dbReference type="ChEBI" id="CHEBI:30616"/>
        <dbReference type="ChEBI" id="CHEBI:33019"/>
        <dbReference type="ChEBI" id="CHEBI:57972"/>
        <dbReference type="ChEBI" id="CHEBI:78442"/>
        <dbReference type="ChEBI" id="CHEBI:78497"/>
        <dbReference type="ChEBI" id="CHEBI:456215"/>
        <dbReference type="EC" id="6.1.1.7"/>
    </reaction>
</comment>
<evidence type="ECO:0000256" key="1">
    <source>
        <dbReference type="ARBA" id="ARBA00008226"/>
    </source>
</evidence>
<dbReference type="Pfam" id="PF01411">
    <property type="entry name" value="tRNA-synt_2c"/>
    <property type="match status" value="1"/>
</dbReference>
<dbReference type="Gene3D" id="3.30.930.10">
    <property type="entry name" value="Bira Bifunctional Protein, Domain 2"/>
    <property type="match status" value="1"/>
</dbReference>
<dbReference type="Gene3D" id="2.40.30.130">
    <property type="match status" value="1"/>
</dbReference>
<dbReference type="Proteomes" id="UP000018149">
    <property type="component" value="Chromosome I"/>
</dbReference>
<keyword evidence="8 11" id="KW-0694">RNA-binding</keyword>
<sequence>MTKFTTEEVRSKFITYFKANNHTHVPASSLIPHNDPSLMFVNSGMVQFKNVFTGQEKRPYNKAVTSQKSLRAGGKHNDLENVGYTARHHTFFEMLGNFSFGDYFKERAIYYAWNLLTKEFELPKDKLYATIYHTDDEAASYWKKIAGFGDDRIIRIKTNNNFWSMGDTGPCGPCSEIFYDHGEQIYGGLPGTKDEDGDRFIEIWNMVFMQYEQIDKDTRIELPQKSIDTGMGLERMTAVLQHVNNNYDIDLFQEIINFTENIVKVKVEGEAKFSYRVIADHLRASSFLIADGVIPSNEGRSYVLRRIMRRSMRHAHMLGSKEPLMYKLLPKLVDLMGNVYPELKRAESFISSILEQEEIRFKATLERGLKLLTEETETLTKGNELSGEVAFKLYDTYGFPLDLTEDILKNRDISVDHKGFEEQMLMQKELARKSWLGSGESKTDQLWFDIKEQHGSTEFLGYTLNEAECKIIALIKDNNLVNDIKEIDTQFLLISNQTPFYGESGGQMGDIGTIFAKDSEVEVIDTLKYLGSIIVHKCILKKGQINVGENANFSIDIRYRQNLRIHHSATHILHAVLHEVLGKHVTQKGSLVAPTYLRFDISHSKAVTNEEITLIEDKVNEIIRDNHEVNTTLMATEDAVKQGAMALFGEKYDSEVRVVKMGETSLELCGGTHVRRTGDIGCFKITSESAIAAGVRRIEAVCGEFVIKLMREKDNLLKSVESSLKTNKNELITKVNNILERNRELEKELEKTHLASLDLSIEQIEKQAKQITGIKLLHKKVGNIENKILRQAAENLTKKLEDLIVVYIAEGIGKLSITVAVSKAITDKYNAGIIAKELSLFLGGSGGGGQASLAQAGGNDIGKLTNIHEKLYSLLTVS</sequence>